<sequence>MTGGGAAATNTAAINTGMTARRSTANMGTLFDPDPARIKAGFSGASGAGIRGVHDQGRQYARLSQGLKAG</sequence>
<gene>
    <name evidence="1" type="ORF">GCM10008942_27920</name>
</gene>
<dbReference type="EMBL" id="BAAADD010000007">
    <property type="protein sequence ID" value="GAA0577449.1"/>
    <property type="molecule type" value="Genomic_DNA"/>
</dbReference>
<name>A0ABN1EY38_9PROT</name>
<protein>
    <submittedName>
        <fullName evidence="1">Uncharacterized protein</fullName>
    </submittedName>
</protein>
<comment type="caution">
    <text evidence="1">The sequence shown here is derived from an EMBL/GenBank/DDBJ whole genome shotgun (WGS) entry which is preliminary data.</text>
</comment>
<proteinExistence type="predicted"/>
<keyword evidence="2" id="KW-1185">Reference proteome</keyword>
<evidence type="ECO:0000313" key="1">
    <source>
        <dbReference type="EMBL" id="GAA0577449.1"/>
    </source>
</evidence>
<reference evidence="1 2" key="1">
    <citation type="journal article" date="2019" name="Int. J. Syst. Evol. Microbiol.">
        <title>The Global Catalogue of Microorganisms (GCM) 10K type strain sequencing project: providing services to taxonomists for standard genome sequencing and annotation.</title>
        <authorList>
            <consortium name="The Broad Institute Genomics Platform"/>
            <consortium name="The Broad Institute Genome Sequencing Center for Infectious Disease"/>
            <person name="Wu L."/>
            <person name="Ma J."/>
        </authorList>
    </citation>
    <scope>NUCLEOTIDE SEQUENCE [LARGE SCALE GENOMIC DNA]</scope>
    <source>
        <strain evidence="1 2">JCM 15089</strain>
    </source>
</reference>
<dbReference type="Proteomes" id="UP001499951">
    <property type="component" value="Unassembled WGS sequence"/>
</dbReference>
<accession>A0ABN1EY38</accession>
<evidence type="ECO:0000313" key="2">
    <source>
        <dbReference type="Proteomes" id="UP001499951"/>
    </source>
</evidence>
<organism evidence="1 2">
    <name type="scientific">Rhizomicrobium electricum</name>
    <dbReference type="NCBI Taxonomy" id="480070"/>
    <lineage>
        <taxon>Bacteria</taxon>
        <taxon>Pseudomonadati</taxon>
        <taxon>Pseudomonadota</taxon>
        <taxon>Alphaproteobacteria</taxon>
        <taxon>Micropepsales</taxon>
        <taxon>Micropepsaceae</taxon>
        <taxon>Rhizomicrobium</taxon>
    </lineage>
</organism>